<dbReference type="Pfam" id="PF05016">
    <property type="entry name" value="ParE_toxin"/>
    <property type="match status" value="1"/>
</dbReference>
<dbReference type="STRING" id="1802114.A2719_05340"/>
<accession>A0A1G2G2Z9</accession>
<keyword evidence="1" id="KW-1277">Toxin-antitoxin system</keyword>
<dbReference type="InterPro" id="IPR052747">
    <property type="entry name" value="TA_system_RelE_toxin"/>
</dbReference>
<dbReference type="PANTHER" id="PTHR38813:SF1">
    <property type="entry name" value="TOXIN RELE1-RELATED"/>
    <property type="match status" value="1"/>
</dbReference>
<dbReference type="InterPro" id="IPR035093">
    <property type="entry name" value="RelE/ParE_toxin_dom_sf"/>
</dbReference>
<comment type="caution">
    <text evidence="2">The sequence shown here is derived from an EMBL/GenBank/DDBJ whole genome shotgun (WGS) entry which is preliminary data.</text>
</comment>
<evidence type="ECO:0000313" key="2">
    <source>
        <dbReference type="EMBL" id="OGZ44517.1"/>
    </source>
</evidence>
<dbReference type="AlphaFoldDB" id="A0A1G2G2Z9"/>
<evidence type="ECO:0000313" key="3">
    <source>
        <dbReference type="Proteomes" id="UP000177480"/>
    </source>
</evidence>
<dbReference type="PANTHER" id="PTHR38813">
    <property type="match status" value="1"/>
</dbReference>
<evidence type="ECO:0000256" key="1">
    <source>
        <dbReference type="ARBA" id="ARBA00022649"/>
    </source>
</evidence>
<organism evidence="2 3">
    <name type="scientific">Candidatus Ryanbacteria bacterium RIFCSPHIGHO2_01_FULL_45_22</name>
    <dbReference type="NCBI Taxonomy" id="1802114"/>
    <lineage>
        <taxon>Bacteria</taxon>
        <taxon>Candidatus Ryaniibacteriota</taxon>
    </lineage>
</organism>
<sequence>MDKIEKVLKRLSERERDVIKQVLTKLVTGDTKDLHIRKLKGREDIFRVRKGNIRIIYRVEKDSVFVLKIDRRREDTYKF</sequence>
<dbReference type="SUPFAM" id="SSF143011">
    <property type="entry name" value="RelE-like"/>
    <property type="match status" value="1"/>
</dbReference>
<name>A0A1G2G2Z9_9BACT</name>
<reference evidence="2 3" key="1">
    <citation type="journal article" date="2016" name="Nat. Commun.">
        <title>Thousands of microbial genomes shed light on interconnected biogeochemical processes in an aquifer system.</title>
        <authorList>
            <person name="Anantharaman K."/>
            <person name="Brown C.T."/>
            <person name="Hug L.A."/>
            <person name="Sharon I."/>
            <person name="Castelle C.J."/>
            <person name="Probst A.J."/>
            <person name="Thomas B.C."/>
            <person name="Singh A."/>
            <person name="Wilkins M.J."/>
            <person name="Karaoz U."/>
            <person name="Brodie E.L."/>
            <person name="Williams K.H."/>
            <person name="Hubbard S.S."/>
            <person name="Banfield J.F."/>
        </authorList>
    </citation>
    <scope>NUCLEOTIDE SEQUENCE [LARGE SCALE GENOMIC DNA]</scope>
</reference>
<evidence type="ECO:0008006" key="4">
    <source>
        <dbReference type="Google" id="ProtNLM"/>
    </source>
</evidence>
<proteinExistence type="predicted"/>
<dbReference type="Proteomes" id="UP000177480">
    <property type="component" value="Unassembled WGS sequence"/>
</dbReference>
<dbReference type="InterPro" id="IPR007712">
    <property type="entry name" value="RelE/ParE_toxin"/>
</dbReference>
<dbReference type="EMBL" id="MHNK01000002">
    <property type="protein sequence ID" value="OGZ44517.1"/>
    <property type="molecule type" value="Genomic_DNA"/>
</dbReference>
<gene>
    <name evidence="2" type="ORF">A2719_05340</name>
</gene>
<dbReference type="Gene3D" id="3.30.2310.20">
    <property type="entry name" value="RelE-like"/>
    <property type="match status" value="1"/>
</dbReference>
<protein>
    <recommendedName>
        <fullName evidence="4">Plasmid stabilization protein</fullName>
    </recommendedName>
</protein>